<dbReference type="OrthoDB" id="4727201at2"/>
<evidence type="ECO:0000313" key="2">
    <source>
        <dbReference type="EMBL" id="APT85342.1"/>
    </source>
</evidence>
<protein>
    <recommendedName>
        <fullName evidence="1">IrrE N-terminal-like domain-containing protein</fullName>
    </recommendedName>
</protein>
<dbReference type="Proteomes" id="UP000185478">
    <property type="component" value="Chromosome"/>
</dbReference>
<dbReference type="STRING" id="1431546.CAQU_10045"/>
<dbReference type="AlphaFoldDB" id="A0A1L7CHL2"/>
<dbReference type="InterPro" id="IPR010359">
    <property type="entry name" value="IrrE_HExxH"/>
</dbReference>
<evidence type="ECO:0000259" key="1">
    <source>
        <dbReference type="Pfam" id="PF06114"/>
    </source>
</evidence>
<reference evidence="2 3" key="1">
    <citation type="submission" date="2014-08" db="EMBL/GenBank/DDBJ databases">
        <title>Complete genome sequence of Corynebacterium aquilae S-613T(T) (=DSM 44791(T)), isolated from the choana of a healthy golden eagle.</title>
        <authorList>
            <person name="Ruckert C."/>
            <person name="Albersmeier A."/>
            <person name="Winkler A."/>
            <person name="Kalinowski J."/>
        </authorList>
    </citation>
    <scope>NUCLEOTIDE SEQUENCE [LARGE SCALE GENOMIC DNA]</scope>
    <source>
        <strain evidence="2 3">S-613</strain>
    </source>
</reference>
<gene>
    <name evidence="2" type="ORF">CAQU_10045</name>
</gene>
<evidence type="ECO:0000313" key="3">
    <source>
        <dbReference type="Proteomes" id="UP000185478"/>
    </source>
</evidence>
<accession>A0A1L7CHL2</accession>
<dbReference type="EMBL" id="CP009245">
    <property type="protein sequence ID" value="APT85342.1"/>
    <property type="molecule type" value="Genomic_DNA"/>
</dbReference>
<dbReference type="Pfam" id="PF06114">
    <property type="entry name" value="Peptidase_M78"/>
    <property type="match status" value="1"/>
</dbReference>
<dbReference type="KEGG" id="caqu:CAQU_10045"/>
<name>A0A1L7CHL2_9CORY</name>
<dbReference type="Gene3D" id="1.10.10.2910">
    <property type="match status" value="1"/>
</dbReference>
<sequence>MAYSAGIRIIWHNGHARGYYDNERRVISLRNGMSDREARSTLAHELGHALHGDTPTPDPVLHARQERRANEFAARLLIDPAELAVAEAAYGADTFTLARELDVSPHLIDTFRATVRTR</sequence>
<feature type="domain" description="IrrE N-terminal-like" evidence="1">
    <location>
        <begin position="18"/>
        <end position="107"/>
    </location>
</feature>
<keyword evidence="3" id="KW-1185">Reference proteome</keyword>
<organism evidence="2 3">
    <name type="scientific">Corynebacterium aquilae DSM 44791</name>
    <dbReference type="NCBI Taxonomy" id="1431546"/>
    <lineage>
        <taxon>Bacteria</taxon>
        <taxon>Bacillati</taxon>
        <taxon>Actinomycetota</taxon>
        <taxon>Actinomycetes</taxon>
        <taxon>Mycobacteriales</taxon>
        <taxon>Corynebacteriaceae</taxon>
        <taxon>Corynebacterium</taxon>
    </lineage>
</organism>
<proteinExistence type="predicted"/>